<gene>
    <name evidence="1" type="ORF">TthHB5018_05340</name>
</gene>
<reference evidence="2" key="1">
    <citation type="submission" date="2021-01" db="EMBL/GenBank/DDBJ databases">
        <title>Complete Genome Sequence of Thermus thermophilus Strain HB5018, Isolated from Mine Onsen Hot Spring.</title>
        <authorList>
            <person name="Miyazaki K."/>
            <person name="Moriya T."/>
            <person name="Nemoto N."/>
            <person name="Oshima T."/>
            <person name="Yura K."/>
            <person name="Bessho Y."/>
        </authorList>
    </citation>
    <scope>NUCLEOTIDE SEQUENCE [LARGE SCALE GENOMIC DNA]</scope>
    <source>
        <strain evidence="2">HB5018</strain>
    </source>
</reference>
<dbReference type="GO" id="GO:0016810">
    <property type="term" value="F:hydrolase activity, acting on carbon-nitrogen (but not peptide) bonds"/>
    <property type="evidence" value="ECO:0007669"/>
    <property type="project" value="InterPro"/>
</dbReference>
<evidence type="ECO:0000313" key="1">
    <source>
        <dbReference type="EMBL" id="BCP65600.1"/>
    </source>
</evidence>
<evidence type="ECO:0000313" key="2">
    <source>
        <dbReference type="Proteomes" id="UP000596099"/>
    </source>
</evidence>
<evidence type="ECO:0008006" key="3">
    <source>
        <dbReference type="Google" id="ProtNLM"/>
    </source>
</evidence>
<dbReference type="RefSeq" id="WP_238569885.1">
    <property type="nucleotide sequence ID" value="NZ_AP019801.1"/>
</dbReference>
<accession>A0A7R7TCT6</accession>
<dbReference type="InterPro" id="IPR011059">
    <property type="entry name" value="Metal-dep_hydrolase_composite"/>
</dbReference>
<dbReference type="AlphaFoldDB" id="A0A7R7TCT6"/>
<sequence length="67" mass="7292">MRGLDLSGLKDPEAVAREVLWAHTLGASLAAGWADYGRIAPGARADLTLWEGKRPVGRVYRGNLEIF</sequence>
<proteinExistence type="predicted"/>
<dbReference type="SUPFAM" id="SSF51338">
    <property type="entry name" value="Composite domain of metallo-dependent hydrolases"/>
    <property type="match status" value="1"/>
</dbReference>
<name>A0A7R7TCT6_THETH</name>
<dbReference type="EMBL" id="AP024270">
    <property type="protein sequence ID" value="BCP65600.1"/>
    <property type="molecule type" value="Genomic_DNA"/>
</dbReference>
<organism evidence="1 2">
    <name type="scientific">Thermus thermophilus</name>
    <dbReference type="NCBI Taxonomy" id="274"/>
    <lineage>
        <taxon>Bacteria</taxon>
        <taxon>Thermotogati</taxon>
        <taxon>Deinococcota</taxon>
        <taxon>Deinococci</taxon>
        <taxon>Thermales</taxon>
        <taxon>Thermaceae</taxon>
        <taxon>Thermus</taxon>
    </lineage>
</organism>
<protein>
    <recommendedName>
        <fullName evidence="3">N-acetylglucosamine-6-phosphate deacetylase</fullName>
    </recommendedName>
</protein>
<dbReference type="Proteomes" id="UP000596099">
    <property type="component" value="Chromosome"/>
</dbReference>
<dbReference type="Gene3D" id="3.20.20.140">
    <property type="entry name" value="Metal-dependent hydrolases"/>
    <property type="match status" value="1"/>
</dbReference>